<dbReference type="CDD" id="cd00761">
    <property type="entry name" value="Glyco_tranf_GTA_type"/>
    <property type="match status" value="1"/>
</dbReference>
<dbReference type="InterPro" id="IPR029044">
    <property type="entry name" value="Nucleotide-diphossugar_trans"/>
</dbReference>
<proteinExistence type="predicted"/>
<evidence type="ECO:0000313" key="3">
    <source>
        <dbReference type="Proteomes" id="UP000249577"/>
    </source>
</evidence>
<dbReference type="AlphaFoldDB" id="A0A2W5LU00"/>
<reference evidence="2 3" key="1">
    <citation type="submission" date="2017-08" db="EMBL/GenBank/DDBJ databases">
        <title>Infants hospitalized years apart are colonized by the same room-sourced microbial strains.</title>
        <authorList>
            <person name="Brooks B."/>
            <person name="Olm M.R."/>
            <person name="Firek B.A."/>
            <person name="Baker R."/>
            <person name="Thomas B.C."/>
            <person name="Morowitz M.J."/>
            <person name="Banfield J.F."/>
        </authorList>
    </citation>
    <scope>NUCLEOTIDE SEQUENCE [LARGE SCALE GENOMIC DNA]</scope>
    <source>
        <strain evidence="2">S2_005_003_R2_43</strain>
    </source>
</reference>
<dbReference type="SUPFAM" id="SSF53448">
    <property type="entry name" value="Nucleotide-diphospho-sugar transferases"/>
    <property type="match status" value="1"/>
</dbReference>
<dbReference type="PANTHER" id="PTHR43179:SF7">
    <property type="entry name" value="RHAMNOSYLTRANSFERASE WBBL"/>
    <property type="match status" value="1"/>
</dbReference>
<dbReference type="Pfam" id="PF00535">
    <property type="entry name" value="Glycos_transf_2"/>
    <property type="match status" value="1"/>
</dbReference>
<gene>
    <name evidence="2" type="ORF">DI565_19505</name>
</gene>
<organism evidence="2 3">
    <name type="scientific">Ancylobacter novellus</name>
    <name type="common">Thiobacillus novellus</name>
    <dbReference type="NCBI Taxonomy" id="921"/>
    <lineage>
        <taxon>Bacteria</taxon>
        <taxon>Pseudomonadati</taxon>
        <taxon>Pseudomonadota</taxon>
        <taxon>Alphaproteobacteria</taxon>
        <taxon>Hyphomicrobiales</taxon>
        <taxon>Xanthobacteraceae</taxon>
        <taxon>Ancylobacter</taxon>
    </lineage>
</organism>
<protein>
    <recommendedName>
        <fullName evidence="1">Glycosyltransferase 2-like domain-containing protein</fullName>
    </recommendedName>
</protein>
<dbReference type="Proteomes" id="UP000249577">
    <property type="component" value="Unassembled WGS sequence"/>
</dbReference>
<dbReference type="Gene3D" id="3.90.550.10">
    <property type="entry name" value="Spore Coat Polysaccharide Biosynthesis Protein SpsA, Chain A"/>
    <property type="match status" value="1"/>
</dbReference>
<evidence type="ECO:0000313" key="2">
    <source>
        <dbReference type="EMBL" id="PZQ10767.1"/>
    </source>
</evidence>
<evidence type="ECO:0000259" key="1">
    <source>
        <dbReference type="Pfam" id="PF00535"/>
    </source>
</evidence>
<comment type="caution">
    <text evidence="2">The sequence shown here is derived from an EMBL/GenBank/DDBJ whole genome shotgun (WGS) entry which is preliminary data.</text>
</comment>
<dbReference type="PANTHER" id="PTHR43179">
    <property type="entry name" value="RHAMNOSYLTRANSFERASE WBBL"/>
    <property type="match status" value="1"/>
</dbReference>
<accession>A0A2W5LU00</accession>
<dbReference type="EMBL" id="QFPN01000014">
    <property type="protein sequence ID" value="PZQ10767.1"/>
    <property type="molecule type" value="Genomic_DNA"/>
</dbReference>
<sequence length="292" mass="31510">MTRRAEAPALSVVLVTYQMSRQLARTLFSLAPPCQRNLPARGVEAIVVDNGSDPPPEIGPLSRQGLDVSLHRFPSPTHSPVAAANLGLSLARGDVVAMMIDGARLASPGLVSACLAALELHPRAIAATYNYHLGLKPQHYSVAEGYDEAVEEALLASIGWPDDGYRLFEVSVPEGEEGWPSPMTETNALFMRREMWDELGGYDPAFTSIGGGFCNPDLFVRACALPEAVLVKVAGEATFHQVHGGAATNESDRSVVRRMATEYYKIRGRPFGRVRGKALLFDPRTGEVVPQG</sequence>
<feature type="domain" description="Glycosyltransferase 2-like" evidence="1">
    <location>
        <begin position="11"/>
        <end position="130"/>
    </location>
</feature>
<name>A0A2W5LU00_ANCNO</name>
<dbReference type="InterPro" id="IPR001173">
    <property type="entry name" value="Glyco_trans_2-like"/>
</dbReference>